<evidence type="ECO:0000256" key="16">
    <source>
        <dbReference type="ARBA" id="ARBA00022989"/>
    </source>
</evidence>
<keyword evidence="6" id="KW-0723">Serine/threonine-protein kinase</keyword>
<evidence type="ECO:0000256" key="10">
    <source>
        <dbReference type="ARBA" id="ARBA00022692"/>
    </source>
</evidence>
<evidence type="ECO:0000256" key="18">
    <source>
        <dbReference type="ARBA" id="ARBA00023170"/>
    </source>
</evidence>
<dbReference type="PANTHER" id="PTHR48053">
    <property type="entry name" value="LEUCINE RICH REPEAT FAMILY PROTEIN, EXPRESSED"/>
    <property type="match status" value="1"/>
</dbReference>
<dbReference type="EC" id="2.7.11.1" evidence="4"/>
<dbReference type="InterPro" id="IPR013210">
    <property type="entry name" value="LRR_N_plant-typ"/>
</dbReference>
<dbReference type="InterPro" id="IPR051716">
    <property type="entry name" value="Plant_RL_S/T_kinase"/>
</dbReference>
<evidence type="ECO:0000256" key="22">
    <source>
        <dbReference type="PROSITE-ProRule" id="PRU10141"/>
    </source>
</evidence>
<dbReference type="InterPro" id="IPR003591">
    <property type="entry name" value="Leu-rich_rpt_typical-subtyp"/>
</dbReference>
<dbReference type="Pfam" id="PF00560">
    <property type="entry name" value="LRR_1"/>
    <property type="match status" value="11"/>
</dbReference>
<dbReference type="PROSITE" id="PS00108">
    <property type="entry name" value="PROTEIN_KINASE_ST"/>
    <property type="match status" value="1"/>
</dbReference>
<keyword evidence="16" id="KW-1133">Transmembrane helix</keyword>
<dbReference type="AlphaFoldDB" id="A0A822Y2W0"/>
<dbReference type="InterPro" id="IPR032675">
    <property type="entry name" value="LRR_dom_sf"/>
</dbReference>
<dbReference type="SMART" id="SM00220">
    <property type="entry name" value="S_TKc"/>
    <property type="match status" value="1"/>
</dbReference>
<keyword evidence="9" id="KW-0808">Transferase</keyword>
<evidence type="ECO:0000256" key="5">
    <source>
        <dbReference type="ARBA" id="ARBA00022475"/>
    </source>
</evidence>
<dbReference type="SUPFAM" id="SSF52047">
    <property type="entry name" value="RNI-like"/>
    <property type="match status" value="1"/>
</dbReference>
<evidence type="ECO:0000256" key="6">
    <source>
        <dbReference type="ARBA" id="ARBA00022527"/>
    </source>
</evidence>
<feature type="signal peptide" evidence="23">
    <location>
        <begin position="1"/>
        <end position="21"/>
    </location>
</feature>
<evidence type="ECO:0000256" key="9">
    <source>
        <dbReference type="ARBA" id="ARBA00022679"/>
    </source>
</evidence>
<evidence type="ECO:0000256" key="14">
    <source>
        <dbReference type="ARBA" id="ARBA00022777"/>
    </source>
</evidence>
<evidence type="ECO:0000256" key="19">
    <source>
        <dbReference type="ARBA" id="ARBA00023180"/>
    </source>
</evidence>
<feature type="domain" description="Protein kinase" evidence="24">
    <location>
        <begin position="720"/>
        <end position="1025"/>
    </location>
</feature>
<dbReference type="FunFam" id="3.80.10.10:FF:000095">
    <property type="entry name" value="LRR receptor-like serine/threonine-protein kinase GSO1"/>
    <property type="match status" value="1"/>
</dbReference>
<evidence type="ECO:0000256" key="2">
    <source>
        <dbReference type="ARBA" id="ARBA00004479"/>
    </source>
</evidence>
<proteinExistence type="inferred from homology"/>
<comment type="caution">
    <text evidence="25">The sequence shown here is derived from an EMBL/GenBank/DDBJ whole genome shotgun (WGS) entry which is preliminary data.</text>
</comment>
<dbReference type="Proteomes" id="UP000607653">
    <property type="component" value="Unassembled WGS sequence"/>
</dbReference>
<evidence type="ECO:0000256" key="8">
    <source>
        <dbReference type="ARBA" id="ARBA00022614"/>
    </source>
</evidence>
<dbReference type="InterPro" id="IPR000719">
    <property type="entry name" value="Prot_kinase_dom"/>
</dbReference>
<name>A0A822Y2W0_NELNU</name>
<keyword evidence="5" id="KW-1003">Cell membrane</keyword>
<dbReference type="PROSITE" id="PS50011">
    <property type="entry name" value="PROTEIN_KINASE_DOM"/>
    <property type="match status" value="1"/>
</dbReference>
<reference evidence="25 26" key="1">
    <citation type="journal article" date="2020" name="Mol. Biol. Evol.">
        <title>Distinct Expression and Methylation Patterns for Genes with Different Fates following a Single Whole-Genome Duplication in Flowering Plants.</title>
        <authorList>
            <person name="Shi T."/>
            <person name="Rahmani R.S."/>
            <person name="Gugger P.F."/>
            <person name="Wang M."/>
            <person name="Li H."/>
            <person name="Zhang Y."/>
            <person name="Li Z."/>
            <person name="Wang Q."/>
            <person name="Van de Peer Y."/>
            <person name="Marchal K."/>
            <person name="Chen J."/>
        </authorList>
    </citation>
    <scope>NUCLEOTIDE SEQUENCE [LARGE SCALE GENOMIC DNA]</scope>
    <source>
        <tissue evidence="25">Leaf</tissue>
    </source>
</reference>
<evidence type="ECO:0000256" key="20">
    <source>
        <dbReference type="ARBA" id="ARBA00047899"/>
    </source>
</evidence>
<feature type="binding site" evidence="22">
    <location>
        <position position="749"/>
    </location>
    <ligand>
        <name>ATP</name>
        <dbReference type="ChEBI" id="CHEBI:30616"/>
    </ligand>
</feature>
<keyword evidence="15 22" id="KW-0067">ATP-binding</keyword>
<dbReference type="GO" id="GO:0005524">
    <property type="term" value="F:ATP binding"/>
    <property type="evidence" value="ECO:0007669"/>
    <property type="project" value="UniProtKB-UniRule"/>
</dbReference>
<evidence type="ECO:0000256" key="13">
    <source>
        <dbReference type="ARBA" id="ARBA00022741"/>
    </source>
</evidence>
<dbReference type="PANTHER" id="PTHR48053:SF37">
    <property type="entry name" value="LEUCINE-RICH REPEAT PROTEIN KINASE FAMILY PROTEIN"/>
    <property type="match status" value="1"/>
</dbReference>
<dbReference type="SUPFAM" id="SSF56112">
    <property type="entry name" value="Protein kinase-like (PK-like)"/>
    <property type="match status" value="1"/>
</dbReference>
<keyword evidence="19" id="KW-0325">Glycoprotein</keyword>
<comment type="subcellular location">
    <subcellularLocation>
        <location evidence="1">Cell membrane</location>
        <topology evidence="1">Single-pass membrane protein</topology>
    </subcellularLocation>
    <subcellularLocation>
        <location evidence="2">Membrane</location>
        <topology evidence="2">Single-pass type I membrane protein</topology>
    </subcellularLocation>
</comment>
<dbReference type="SUPFAM" id="SSF52058">
    <property type="entry name" value="L domain-like"/>
    <property type="match status" value="1"/>
</dbReference>
<evidence type="ECO:0000256" key="7">
    <source>
        <dbReference type="ARBA" id="ARBA00022553"/>
    </source>
</evidence>
<evidence type="ECO:0000256" key="4">
    <source>
        <dbReference type="ARBA" id="ARBA00012513"/>
    </source>
</evidence>
<dbReference type="FunFam" id="3.30.200.20:FF:000432">
    <property type="entry name" value="LRR receptor-like serine/threonine-protein kinase EFR"/>
    <property type="match status" value="1"/>
</dbReference>
<dbReference type="Pfam" id="PF00069">
    <property type="entry name" value="Pkinase"/>
    <property type="match status" value="1"/>
</dbReference>
<evidence type="ECO:0000256" key="3">
    <source>
        <dbReference type="ARBA" id="ARBA00008684"/>
    </source>
</evidence>
<sequence length="1037" mass="112861">MSLLLCIHIILLSFLSINVRQSTFSATARATTTTTTGPGESQRDRTALLAFKARVTHDPFDVMSSWNSSLHYCEWQGVTCSTRQYPRRVRLLDLRSQGLVGSLPPDIGNLSFLSEIRLQGNRLHGEIPQEIGNFFRLNILDLSNNSLQGEIPSNLSRCSSLIYLALDNNNLTGNIPTQVGFLSLLENLRLHHNNLRGEIPSSVGNISFLETLSLSKNSLQGSIPESLSRLTRLRFLALGANELTGIVPPSLYNLSSISTFSLVANHLQGNLPMDIGFTLPDLQVLNIGGNQFTGTVPVSLSNLSKLEFLDIKQNNFTGKVSLNFGRLSGLSWLALSENQLGSGHANDLSFVTTLVNCTSLKVLSLDGNNFGGVLPTSISNLSTQLVTLTLGYNQMSGRIPTGIGNLVNLNVLGIEFNQLTGSIPNSIGKLQMLQKLSLSGNHLSGQIPSSLGNLTLLNILALGFNNLNCSIPPSMGNCQSLIYLDLSYNNLTGTVPKQVIGLSSLSICLNLAQNQLLGPLPLEVGNLKSLGILDLSENKLSGEIPITIGECLSLEYVYLEGNVFQGPIPSSLGSLRGIQELDLSRNNFTGKIPAFVEKLSSLVRLNLSFNDLEGEIPIKGIFLNGSAFSVIGNNKLCGGIPELHLQACHFQESKSPGISLASKLIIATSISVVLLCSVLLSILVHYWTKKPKETLSSTSFIKDGHAKVSYEELLRATGGFSSANLIGVGSFGSVYKGTLGEEETVVAVKVLNLQQRGALKSFIAECESLRNIRHRNLIKIITSCSSIDFEGNDFKALENWLHPEVDDAHDQLRILNLPKRLSIAIDVASALDYLHNHCQVPVIHCDLKPTNVLLDDNFTAHVGDFGLSRFLSENTGNFSMNQTGSIGIRGSIGYAAPEYGLVAEVSTHGDIYSYGILLLELFIGKRPTDEMFLESSNLHHIAKMSLPNRVMEVVDPMLLQMGEDEGEGIEAASSNSYSLRMRNRVQDCLVSVLRVGVSCSMESPKERMDMRDVVKELHLIRDIYLGFRTHGQKCSTS</sequence>
<evidence type="ECO:0000256" key="17">
    <source>
        <dbReference type="ARBA" id="ARBA00023136"/>
    </source>
</evidence>
<dbReference type="Pfam" id="PF08263">
    <property type="entry name" value="LRRNT_2"/>
    <property type="match status" value="1"/>
</dbReference>
<dbReference type="Gene3D" id="3.80.10.10">
    <property type="entry name" value="Ribonuclease Inhibitor"/>
    <property type="match status" value="4"/>
</dbReference>
<keyword evidence="17" id="KW-0472">Membrane</keyword>
<evidence type="ECO:0000313" key="26">
    <source>
        <dbReference type="Proteomes" id="UP000607653"/>
    </source>
</evidence>
<dbReference type="GO" id="GO:0005886">
    <property type="term" value="C:plasma membrane"/>
    <property type="evidence" value="ECO:0007669"/>
    <property type="project" value="UniProtKB-SubCell"/>
</dbReference>
<keyword evidence="11 23" id="KW-0732">Signal</keyword>
<evidence type="ECO:0000256" key="11">
    <source>
        <dbReference type="ARBA" id="ARBA00022729"/>
    </source>
</evidence>
<evidence type="ECO:0000256" key="21">
    <source>
        <dbReference type="ARBA" id="ARBA00048679"/>
    </source>
</evidence>
<evidence type="ECO:0000313" key="25">
    <source>
        <dbReference type="EMBL" id="DAD23968.1"/>
    </source>
</evidence>
<dbReference type="FunFam" id="3.80.10.10:FF:000288">
    <property type="entry name" value="LRR receptor-like serine/threonine-protein kinase EFR"/>
    <property type="match status" value="1"/>
</dbReference>
<keyword evidence="12" id="KW-0677">Repeat</keyword>
<dbReference type="PRINTS" id="PR00019">
    <property type="entry name" value="LEURICHRPT"/>
</dbReference>
<keyword evidence="8" id="KW-0433">Leucine-rich repeat</keyword>
<dbReference type="FunFam" id="1.10.510.10:FF:000358">
    <property type="entry name" value="Putative leucine-rich repeat receptor-like serine/threonine-protein kinase"/>
    <property type="match status" value="1"/>
</dbReference>
<dbReference type="GO" id="GO:0004674">
    <property type="term" value="F:protein serine/threonine kinase activity"/>
    <property type="evidence" value="ECO:0007669"/>
    <property type="project" value="UniProtKB-KW"/>
</dbReference>
<keyword evidence="14" id="KW-0418">Kinase</keyword>
<keyword evidence="18" id="KW-0675">Receptor</keyword>
<evidence type="ECO:0000256" key="12">
    <source>
        <dbReference type="ARBA" id="ARBA00022737"/>
    </source>
</evidence>
<evidence type="ECO:0000256" key="15">
    <source>
        <dbReference type="ARBA" id="ARBA00022840"/>
    </source>
</evidence>
<evidence type="ECO:0000256" key="1">
    <source>
        <dbReference type="ARBA" id="ARBA00004162"/>
    </source>
</evidence>
<comment type="similarity">
    <text evidence="3">Belongs to the protein kinase superfamily. Ser/Thr protein kinase family.</text>
</comment>
<dbReference type="InterPro" id="IPR011009">
    <property type="entry name" value="Kinase-like_dom_sf"/>
</dbReference>
<dbReference type="InterPro" id="IPR001611">
    <property type="entry name" value="Leu-rich_rpt"/>
</dbReference>
<dbReference type="Gene3D" id="1.10.510.10">
    <property type="entry name" value="Transferase(Phosphotransferase) domain 1"/>
    <property type="match status" value="1"/>
</dbReference>
<organism evidence="25 26">
    <name type="scientific">Nelumbo nucifera</name>
    <name type="common">Sacred lotus</name>
    <dbReference type="NCBI Taxonomy" id="4432"/>
    <lineage>
        <taxon>Eukaryota</taxon>
        <taxon>Viridiplantae</taxon>
        <taxon>Streptophyta</taxon>
        <taxon>Embryophyta</taxon>
        <taxon>Tracheophyta</taxon>
        <taxon>Spermatophyta</taxon>
        <taxon>Magnoliopsida</taxon>
        <taxon>Proteales</taxon>
        <taxon>Nelumbonaceae</taxon>
        <taxon>Nelumbo</taxon>
    </lineage>
</organism>
<keyword evidence="10" id="KW-0812">Transmembrane</keyword>
<dbReference type="InterPro" id="IPR008271">
    <property type="entry name" value="Ser/Thr_kinase_AS"/>
</dbReference>
<dbReference type="PROSITE" id="PS00107">
    <property type="entry name" value="PROTEIN_KINASE_ATP"/>
    <property type="match status" value="1"/>
</dbReference>
<feature type="chain" id="PRO_5032845666" description="non-specific serine/threonine protein kinase" evidence="23">
    <location>
        <begin position="22"/>
        <end position="1037"/>
    </location>
</feature>
<comment type="catalytic activity">
    <reaction evidence="20">
        <text>L-threonyl-[protein] + ATP = O-phospho-L-threonyl-[protein] + ADP + H(+)</text>
        <dbReference type="Rhea" id="RHEA:46608"/>
        <dbReference type="Rhea" id="RHEA-COMP:11060"/>
        <dbReference type="Rhea" id="RHEA-COMP:11605"/>
        <dbReference type="ChEBI" id="CHEBI:15378"/>
        <dbReference type="ChEBI" id="CHEBI:30013"/>
        <dbReference type="ChEBI" id="CHEBI:30616"/>
        <dbReference type="ChEBI" id="CHEBI:61977"/>
        <dbReference type="ChEBI" id="CHEBI:456216"/>
        <dbReference type="EC" id="2.7.11.1"/>
    </reaction>
</comment>
<protein>
    <recommendedName>
        <fullName evidence="4">non-specific serine/threonine protein kinase</fullName>
        <ecNumber evidence="4">2.7.11.1</ecNumber>
    </recommendedName>
</protein>
<dbReference type="EMBL" id="DUZY01000001">
    <property type="protein sequence ID" value="DAD23968.1"/>
    <property type="molecule type" value="Genomic_DNA"/>
</dbReference>
<comment type="catalytic activity">
    <reaction evidence="21">
        <text>L-seryl-[protein] + ATP = O-phospho-L-seryl-[protein] + ADP + H(+)</text>
        <dbReference type="Rhea" id="RHEA:17989"/>
        <dbReference type="Rhea" id="RHEA-COMP:9863"/>
        <dbReference type="Rhea" id="RHEA-COMP:11604"/>
        <dbReference type="ChEBI" id="CHEBI:15378"/>
        <dbReference type="ChEBI" id="CHEBI:29999"/>
        <dbReference type="ChEBI" id="CHEBI:30616"/>
        <dbReference type="ChEBI" id="CHEBI:83421"/>
        <dbReference type="ChEBI" id="CHEBI:456216"/>
        <dbReference type="EC" id="2.7.11.1"/>
    </reaction>
</comment>
<dbReference type="SMART" id="SM00369">
    <property type="entry name" value="LRR_TYP"/>
    <property type="match status" value="7"/>
</dbReference>
<dbReference type="InterPro" id="IPR017441">
    <property type="entry name" value="Protein_kinase_ATP_BS"/>
</dbReference>
<dbReference type="Gene3D" id="3.30.200.20">
    <property type="entry name" value="Phosphorylase Kinase, domain 1"/>
    <property type="match status" value="1"/>
</dbReference>
<gene>
    <name evidence="25" type="ORF">HUJ06_025431</name>
</gene>
<keyword evidence="13 22" id="KW-0547">Nucleotide-binding</keyword>
<keyword evidence="7" id="KW-0597">Phosphoprotein</keyword>
<accession>A0A822Y2W0</accession>
<evidence type="ECO:0000259" key="24">
    <source>
        <dbReference type="PROSITE" id="PS50011"/>
    </source>
</evidence>
<keyword evidence="26" id="KW-1185">Reference proteome</keyword>
<evidence type="ECO:0000256" key="23">
    <source>
        <dbReference type="SAM" id="SignalP"/>
    </source>
</evidence>